<sequence length="583" mass="64095">MSPSQTLGPMVASDSFMQRCSICGAAAHLSCSPNAQKDCKCVSMIGFEHLMHQWAVRWTEITDQLNEAFFCSYCEEPCSGSFLGGSPIWCCLWCQRLVHVDCHSNMSNETGDICDLGPFRRLILSPLYVKELNQTGGFLSSITHGANEIASTVRASIRSQSKKYKHGNEPSVDSVNSGSTCEASTESTADAHKTVNGSHGIEESCNGGTTMGSSHPAGELDNKMDSKPCFKRSESINQKEESQILRMKQKYELIDLPPDARPLLVFINKKSGAQRGDSLGQRLNLLLNPVQVFELSSTQGPEVGLFLFRKVPHFRILVCGGDGTVGWVLNAIDKQNFVSPPPVAILPAGTGNDLARVLSWGGGLGAVERQGGLCTVLHHIENAAVTILDRWKVAILNQQGKQLQPPKFMNNYLGIGCDAKVALDIHNLREENPEKFYNQFMNKVLYAREGAKSIMDRTFADFPWQVRVEVDGVEIEVPEDAEGVLIANIGSYMGGVDLWQNEDENYDNFDPQSMHDKILEVVSISGTWHLGKLQAFMLKRAAEEPLGHAAAIITDVLENAETNHVINASQKRALLQEMALRLS</sequence>
<dbReference type="Pfam" id="PF00609">
    <property type="entry name" value="DAGK_acc"/>
    <property type="match status" value="1"/>
</dbReference>
<feature type="compositionally biased region" description="Basic and acidic residues" evidence="15">
    <location>
        <begin position="218"/>
        <end position="235"/>
    </location>
</feature>
<dbReference type="PROSITE" id="PS50146">
    <property type="entry name" value="DAGK"/>
    <property type="match status" value="1"/>
</dbReference>
<evidence type="ECO:0000256" key="5">
    <source>
        <dbReference type="ARBA" id="ARBA00022723"/>
    </source>
</evidence>
<dbReference type="Gene3D" id="3.40.50.10330">
    <property type="entry name" value="Probable inorganic polyphosphate/atp-NAD kinase, domain 1"/>
    <property type="match status" value="1"/>
</dbReference>
<keyword evidence="18" id="KW-1185">Reference proteome</keyword>
<keyword evidence="6" id="KW-0677">Repeat</keyword>
<comment type="subunit">
    <text evidence="3">Monomer.</text>
</comment>
<accession>A0ABQ8H9Z5</accession>
<dbReference type="EMBL" id="JAFEMO010000013">
    <property type="protein sequence ID" value="KAH7550733.1"/>
    <property type="molecule type" value="Genomic_DNA"/>
</dbReference>
<evidence type="ECO:0000256" key="2">
    <source>
        <dbReference type="ARBA" id="ARBA00009280"/>
    </source>
</evidence>
<keyword evidence="7 14" id="KW-0547">Nucleotide-binding</keyword>
<keyword evidence="12" id="KW-0346">Stress response</keyword>
<dbReference type="SUPFAM" id="SSF57889">
    <property type="entry name" value="Cysteine-rich domain"/>
    <property type="match status" value="1"/>
</dbReference>
<evidence type="ECO:0000259" key="16">
    <source>
        <dbReference type="PROSITE" id="PS50146"/>
    </source>
</evidence>
<dbReference type="PANTHER" id="PTHR11255:SF54">
    <property type="entry name" value="DIACYLGLYCEROL KINASE THETA"/>
    <property type="match status" value="1"/>
</dbReference>
<evidence type="ECO:0000256" key="15">
    <source>
        <dbReference type="SAM" id="MobiDB-lite"/>
    </source>
</evidence>
<keyword evidence="8" id="KW-0863">Zinc-finger</keyword>
<dbReference type="PANTHER" id="PTHR11255">
    <property type="entry name" value="DIACYLGLYCEROL KINASE"/>
    <property type="match status" value="1"/>
</dbReference>
<organism evidence="17 18">
    <name type="scientific">Xanthoceras sorbifolium</name>
    <dbReference type="NCBI Taxonomy" id="99658"/>
    <lineage>
        <taxon>Eukaryota</taxon>
        <taxon>Viridiplantae</taxon>
        <taxon>Streptophyta</taxon>
        <taxon>Embryophyta</taxon>
        <taxon>Tracheophyta</taxon>
        <taxon>Spermatophyta</taxon>
        <taxon>Magnoliopsida</taxon>
        <taxon>eudicotyledons</taxon>
        <taxon>Gunneridae</taxon>
        <taxon>Pentapetalae</taxon>
        <taxon>rosids</taxon>
        <taxon>malvids</taxon>
        <taxon>Sapindales</taxon>
        <taxon>Sapindaceae</taxon>
        <taxon>Xanthoceroideae</taxon>
        <taxon>Xanthoceras</taxon>
    </lineage>
</organism>
<gene>
    <name evidence="17" type="ORF">JRO89_XS13G0258100</name>
</gene>
<feature type="region of interest" description="Disordered" evidence="15">
    <location>
        <begin position="160"/>
        <end position="235"/>
    </location>
</feature>
<dbReference type="InterPro" id="IPR037607">
    <property type="entry name" value="DGK"/>
</dbReference>
<evidence type="ECO:0000313" key="18">
    <source>
        <dbReference type="Proteomes" id="UP000827721"/>
    </source>
</evidence>
<evidence type="ECO:0000256" key="8">
    <source>
        <dbReference type="ARBA" id="ARBA00022771"/>
    </source>
</evidence>
<proteinExistence type="inferred from homology"/>
<comment type="similarity">
    <text evidence="2 14">Belongs to the eukaryotic diacylglycerol kinase family.</text>
</comment>
<dbReference type="InterPro" id="IPR002219">
    <property type="entry name" value="PKC_DAG/PE"/>
</dbReference>
<keyword evidence="4 14" id="KW-0808">Transferase</keyword>
<evidence type="ECO:0000313" key="17">
    <source>
        <dbReference type="EMBL" id="KAH7550733.1"/>
    </source>
</evidence>
<dbReference type="CDD" id="cd20805">
    <property type="entry name" value="C1_DGK_rpt2"/>
    <property type="match status" value="1"/>
</dbReference>
<dbReference type="SMART" id="SM00046">
    <property type="entry name" value="DAGKc"/>
    <property type="match status" value="1"/>
</dbReference>
<keyword evidence="10" id="KW-0862">Zinc</keyword>
<dbReference type="Gene3D" id="3.30.60.20">
    <property type="match status" value="1"/>
</dbReference>
<keyword evidence="13" id="KW-0472">Membrane</keyword>
<evidence type="ECO:0000256" key="1">
    <source>
        <dbReference type="ARBA" id="ARBA00004370"/>
    </source>
</evidence>
<keyword evidence="11 14" id="KW-0067">ATP-binding</keyword>
<comment type="subcellular location">
    <subcellularLocation>
        <location evidence="1">Membrane</location>
    </subcellularLocation>
</comment>
<dbReference type="SMART" id="SM00045">
    <property type="entry name" value="DAGKa"/>
    <property type="match status" value="1"/>
</dbReference>
<dbReference type="Pfam" id="PF00781">
    <property type="entry name" value="DAGK_cat"/>
    <property type="match status" value="1"/>
</dbReference>
<comment type="catalytic activity">
    <reaction evidence="14">
        <text>a 1,2-diacyl-sn-glycerol + ATP = a 1,2-diacyl-sn-glycero-3-phosphate + ADP + H(+)</text>
        <dbReference type="Rhea" id="RHEA:10272"/>
        <dbReference type="ChEBI" id="CHEBI:15378"/>
        <dbReference type="ChEBI" id="CHEBI:17815"/>
        <dbReference type="ChEBI" id="CHEBI:30616"/>
        <dbReference type="ChEBI" id="CHEBI:58608"/>
        <dbReference type="ChEBI" id="CHEBI:456216"/>
        <dbReference type="EC" id="2.7.1.107"/>
    </reaction>
</comment>
<dbReference type="Pfam" id="PF00130">
    <property type="entry name" value="C1_1"/>
    <property type="match status" value="1"/>
</dbReference>
<evidence type="ECO:0000256" key="3">
    <source>
        <dbReference type="ARBA" id="ARBA00011245"/>
    </source>
</evidence>
<feature type="domain" description="DAGKc" evidence="16">
    <location>
        <begin position="258"/>
        <end position="397"/>
    </location>
</feature>
<dbReference type="InterPro" id="IPR017438">
    <property type="entry name" value="ATP-NAD_kinase_N"/>
</dbReference>
<evidence type="ECO:0000256" key="12">
    <source>
        <dbReference type="ARBA" id="ARBA00023016"/>
    </source>
</evidence>
<feature type="compositionally biased region" description="Polar residues" evidence="15">
    <location>
        <begin position="171"/>
        <end position="188"/>
    </location>
</feature>
<dbReference type="InterPro" id="IPR000756">
    <property type="entry name" value="Diacylglycerol_kin_accessory"/>
</dbReference>
<comment type="caution">
    <text evidence="17">The sequence shown here is derived from an EMBL/GenBank/DDBJ whole genome shotgun (WGS) entry which is preliminary data.</text>
</comment>
<keyword evidence="5" id="KW-0479">Metal-binding</keyword>
<dbReference type="InterPro" id="IPR046349">
    <property type="entry name" value="C1-like_sf"/>
</dbReference>
<evidence type="ECO:0000256" key="6">
    <source>
        <dbReference type="ARBA" id="ARBA00022737"/>
    </source>
</evidence>
<evidence type="ECO:0000256" key="9">
    <source>
        <dbReference type="ARBA" id="ARBA00022777"/>
    </source>
</evidence>
<evidence type="ECO:0000256" key="4">
    <source>
        <dbReference type="ARBA" id="ARBA00022679"/>
    </source>
</evidence>
<dbReference type="SUPFAM" id="SSF111331">
    <property type="entry name" value="NAD kinase/diacylglycerol kinase-like"/>
    <property type="match status" value="1"/>
</dbReference>
<dbReference type="SMART" id="SM00109">
    <property type="entry name" value="C1"/>
    <property type="match status" value="1"/>
</dbReference>
<evidence type="ECO:0000256" key="11">
    <source>
        <dbReference type="ARBA" id="ARBA00022840"/>
    </source>
</evidence>
<dbReference type="InterPro" id="IPR001206">
    <property type="entry name" value="Diacylglycerol_kinase_cat_dom"/>
</dbReference>
<name>A0ABQ8H9Z5_9ROSI</name>
<dbReference type="Gene3D" id="2.60.200.40">
    <property type="match status" value="1"/>
</dbReference>
<evidence type="ECO:0000256" key="7">
    <source>
        <dbReference type="ARBA" id="ARBA00022741"/>
    </source>
</evidence>
<evidence type="ECO:0000256" key="10">
    <source>
        <dbReference type="ARBA" id="ARBA00022833"/>
    </source>
</evidence>
<dbReference type="Proteomes" id="UP000827721">
    <property type="component" value="Unassembled WGS sequence"/>
</dbReference>
<reference evidence="17 18" key="1">
    <citation type="submission" date="2021-02" db="EMBL/GenBank/DDBJ databases">
        <title>Plant Genome Project.</title>
        <authorList>
            <person name="Zhang R.-G."/>
        </authorList>
    </citation>
    <scope>NUCLEOTIDE SEQUENCE [LARGE SCALE GENOMIC DNA]</scope>
    <source>
        <tissue evidence="17">Leaves</tissue>
    </source>
</reference>
<keyword evidence="9 14" id="KW-0418">Kinase</keyword>
<protein>
    <recommendedName>
        <fullName evidence="14">Diacylglycerol kinase</fullName>
        <shortName evidence="14">DAG kinase</shortName>
        <ecNumber evidence="14">2.7.1.107</ecNumber>
    </recommendedName>
</protein>
<dbReference type="EC" id="2.7.1.107" evidence="14"/>
<evidence type="ECO:0000256" key="14">
    <source>
        <dbReference type="RuleBase" id="RU361128"/>
    </source>
</evidence>
<evidence type="ECO:0000256" key="13">
    <source>
        <dbReference type="ARBA" id="ARBA00023136"/>
    </source>
</evidence>
<dbReference type="InterPro" id="IPR016064">
    <property type="entry name" value="NAD/diacylglycerol_kinase_sf"/>
</dbReference>